<comment type="similarity">
    <text evidence="1">Belongs to the esterase D family.</text>
</comment>
<sequence>MLNLRIIFLFFLCAILAASASAAELNSTTSFELPLTHKVTIKSPQGIAYELVISLPASYKNSPNKRYPILYYTDAQWDAPLLNSIYQDLAFDKAIPELVMVGITYAGVKPNYTVLRTKDLTPTKDENFVRDSGGGEAFLTFIKETIIHKVESEYRVDSTQRAIAGWSFGGLFALYAMYSEPDLFKRCIAVSPAVSWDDEYISQLDDKFFKANSKFSGRLFISHGANEAPAFVTSVSGFQDKVKNRKDSNLQLMNYRVENMAHAGAKASAYAQGLVWAWKDIQP</sequence>
<accession>A0ABV7FCT0</accession>
<dbReference type="SUPFAM" id="SSF53474">
    <property type="entry name" value="alpha/beta-Hydrolases"/>
    <property type="match status" value="1"/>
</dbReference>
<dbReference type="EMBL" id="JBHRTF010000002">
    <property type="protein sequence ID" value="MFC3114410.1"/>
    <property type="molecule type" value="Genomic_DNA"/>
</dbReference>
<feature type="signal peptide" evidence="3">
    <location>
        <begin position="1"/>
        <end position="22"/>
    </location>
</feature>
<dbReference type="PANTHER" id="PTHR40841">
    <property type="entry name" value="SIDEROPHORE TRIACETYLFUSARININE C ESTERASE"/>
    <property type="match status" value="1"/>
</dbReference>
<evidence type="ECO:0000313" key="4">
    <source>
        <dbReference type="EMBL" id="MFC3114410.1"/>
    </source>
</evidence>
<evidence type="ECO:0000313" key="5">
    <source>
        <dbReference type="Proteomes" id="UP001595555"/>
    </source>
</evidence>
<feature type="chain" id="PRO_5046044787" evidence="3">
    <location>
        <begin position="23"/>
        <end position="283"/>
    </location>
</feature>
<dbReference type="Gene3D" id="3.40.50.1820">
    <property type="entry name" value="alpha/beta hydrolase"/>
    <property type="match status" value="1"/>
</dbReference>
<dbReference type="InterPro" id="IPR052558">
    <property type="entry name" value="Siderophore_Hydrolase_D"/>
</dbReference>
<dbReference type="RefSeq" id="WP_378115724.1">
    <property type="nucleotide sequence ID" value="NZ_JBHRTF010000002.1"/>
</dbReference>
<organism evidence="4 5">
    <name type="scientific">Cellvibrio fontiphilus</name>
    <dbReference type="NCBI Taxonomy" id="1815559"/>
    <lineage>
        <taxon>Bacteria</taxon>
        <taxon>Pseudomonadati</taxon>
        <taxon>Pseudomonadota</taxon>
        <taxon>Gammaproteobacteria</taxon>
        <taxon>Cellvibrionales</taxon>
        <taxon>Cellvibrionaceae</taxon>
        <taxon>Cellvibrio</taxon>
    </lineage>
</organism>
<proteinExistence type="inferred from homology"/>
<comment type="caution">
    <text evidence="4">The sequence shown here is derived from an EMBL/GenBank/DDBJ whole genome shotgun (WGS) entry which is preliminary data.</text>
</comment>
<gene>
    <name evidence="4" type="ORF">ACFODX_02505</name>
</gene>
<evidence type="ECO:0000256" key="1">
    <source>
        <dbReference type="ARBA" id="ARBA00005622"/>
    </source>
</evidence>
<evidence type="ECO:0000256" key="2">
    <source>
        <dbReference type="ARBA" id="ARBA00022801"/>
    </source>
</evidence>
<keyword evidence="2 4" id="KW-0378">Hydrolase</keyword>
<dbReference type="PANTHER" id="PTHR40841:SF2">
    <property type="entry name" value="SIDEROPHORE-DEGRADING ESTERASE (EUROFUNG)"/>
    <property type="match status" value="1"/>
</dbReference>
<dbReference type="InterPro" id="IPR000801">
    <property type="entry name" value="Esterase-like"/>
</dbReference>
<evidence type="ECO:0000256" key="3">
    <source>
        <dbReference type="SAM" id="SignalP"/>
    </source>
</evidence>
<reference evidence="5" key="1">
    <citation type="journal article" date="2019" name="Int. J. Syst. Evol. Microbiol.">
        <title>The Global Catalogue of Microorganisms (GCM) 10K type strain sequencing project: providing services to taxonomists for standard genome sequencing and annotation.</title>
        <authorList>
            <consortium name="The Broad Institute Genomics Platform"/>
            <consortium name="The Broad Institute Genome Sequencing Center for Infectious Disease"/>
            <person name="Wu L."/>
            <person name="Ma J."/>
        </authorList>
    </citation>
    <scope>NUCLEOTIDE SEQUENCE [LARGE SCALE GENOMIC DNA]</scope>
    <source>
        <strain evidence="5">KCTC 52237</strain>
    </source>
</reference>
<dbReference type="Pfam" id="PF00756">
    <property type="entry name" value="Esterase"/>
    <property type="match status" value="1"/>
</dbReference>
<dbReference type="GO" id="GO:0016787">
    <property type="term" value="F:hydrolase activity"/>
    <property type="evidence" value="ECO:0007669"/>
    <property type="project" value="UniProtKB-KW"/>
</dbReference>
<protein>
    <submittedName>
        <fullName evidence="4">Alpha/beta hydrolase</fullName>
    </submittedName>
</protein>
<dbReference type="InterPro" id="IPR029058">
    <property type="entry name" value="AB_hydrolase_fold"/>
</dbReference>
<keyword evidence="3" id="KW-0732">Signal</keyword>
<name>A0ABV7FCT0_9GAMM</name>
<keyword evidence="5" id="KW-1185">Reference proteome</keyword>
<dbReference type="Proteomes" id="UP001595555">
    <property type="component" value="Unassembled WGS sequence"/>
</dbReference>